<evidence type="ECO:0008006" key="3">
    <source>
        <dbReference type="Google" id="ProtNLM"/>
    </source>
</evidence>
<keyword evidence="2" id="KW-1185">Reference proteome</keyword>
<reference evidence="1 2" key="1">
    <citation type="journal article" date="2022" name="Gigascience">
        <title>A chromosome-level genome assembly and annotation of the desert horned lizard, Phrynosoma platyrhinos, provides insight into chromosomal rearrangements among reptiles.</title>
        <authorList>
            <person name="Koochekian N."/>
            <person name="Ascanio A."/>
            <person name="Farleigh K."/>
            <person name="Card D.C."/>
            <person name="Schield D.R."/>
            <person name="Castoe T.A."/>
            <person name="Jezkova T."/>
        </authorList>
    </citation>
    <scope>NUCLEOTIDE SEQUENCE [LARGE SCALE GENOMIC DNA]</scope>
    <source>
        <strain evidence="1">NK-2021</strain>
    </source>
</reference>
<evidence type="ECO:0000313" key="2">
    <source>
        <dbReference type="Proteomes" id="UP000826234"/>
    </source>
</evidence>
<evidence type="ECO:0000313" key="1">
    <source>
        <dbReference type="EMBL" id="KAH0621266.1"/>
    </source>
</evidence>
<dbReference type="Proteomes" id="UP000826234">
    <property type="component" value="Unassembled WGS sequence"/>
</dbReference>
<gene>
    <name evidence="1" type="ORF">JD844_022365</name>
</gene>
<protein>
    <recommendedName>
        <fullName evidence="3">Agouti signaling protein</fullName>
    </recommendedName>
</protein>
<sequence length="59" mass="6902">MDFVSSLVELLLLLLYTYPPYLCLSLSEYNAKLRDIRKSIKSPHPPLHRQRSFSFSGLF</sequence>
<organism evidence="1 2">
    <name type="scientific">Phrynosoma platyrhinos</name>
    <name type="common">Desert horned lizard</name>
    <dbReference type="NCBI Taxonomy" id="52577"/>
    <lineage>
        <taxon>Eukaryota</taxon>
        <taxon>Metazoa</taxon>
        <taxon>Chordata</taxon>
        <taxon>Craniata</taxon>
        <taxon>Vertebrata</taxon>
        <taxon>Euteleostomi</taxon>
        <taxon>Lepidosauria</taxon>
        <taxon>Squamata</taxon>
        <taxon>Bifurcata</taxon>
        <taxon>Unidentata</taxon>
        <taxon>Episquamata</taxon>
        <taxon>Toxicofera</taxon>
        <taxon>Iguania</taxon>
        <taxon>Phrynosomatidae</taxon>
        <taxon>Phrynosomatinae</taxon>
        <taxon>Phrynosoma</taxon>
    </lineage>
</organism>
<comment type="caution">
    <text evidence="1">The sequence shown here is derived from an EMBL/GenBank/DDBJ whole genome shotgun (WGS) entry which is preliminary data.</text>
</comment>
<proteinExistence type="predicted"/>
<name>A0ABQ7SV24_PHRPL</name>
<accession>A0ABQ7SV24</accession>
<dbReference type="EMBL" id="JAIPUX010003289">
    <property type="protein sequence ID" value="KAH0621266.1"/>
    <property type="molecule type" value="Genomic_DNA"/>
</dbReference>